<evidence type="ECO:0008006" key="5">
    <source>
        <dbReference type="Google" id="ProtNLM"/>
    </source>
</evidence>
<feature type="signal peptide" evidence="2">
    <location>
        <begin position="1"/>
        <end position="23"/>
    </location>
</feature>
<protein>
    <recommendedName>
        <fullName evidence="5">Secreted protein</fullName>
    </recommendedName>
</protein>
<feature type="region of interest" description="Disordered" evidence="1">
    <location>
        <begin position="71"/>
        <end position="101"/>
    </location>
</feature>
<organism evidence="3 4">
    <name type="scientific">Anopheles atroparvus</name>
    <name type="common">European mosquito</name>
    <dbReference type="NCBI Taxonomy" id="41427"/>
    <lineage>
        <taxon>Eukaryota</taxon>
        <taxon>Metazoa</taxon>
        <taxon>Ecdysozoa</taxon>
        <taxon>Arthropoda</taxon>
        <taxon>Hexapoda</taxon>
        <taxon>Insecta</taxon>
        <taxon>Pterygota</taxon>
        <taxon>Neoptera</taxon>
        <taxon>Endopterygota</taxon>
        <taxon>Diptera</taxon>
        <taxon>Nematocera</taxon>
        <taxon>Culicoidea</taxon>
        <taxon>Culicidae</taxon>
        <taxon>Anophelinae</taxon>
        <taxon>Anopheles</taxon>
    </lineage>
</organism>
<accession>A0AAG5D5N9</accession>
<feature type="compositionally biased region" description="Low complexity" evidence="1">
    <location>
        <begin position="79"/>
        <end position="92"/>
    </location>
</feature>
<feature type="chain" id="PRO_5042618720" description="Secreted protein" evidence="2">
    <location>
        <begin position="24"/>
        <end position="101"/>
    </location>
</feature>
<keyword evidence="2" id="KW-0732">Signal</keyword>
<name>A0AAG5D5N9_ANOAO</name>
<proteinExistence type="predicted"/>
<dbReference type="EnsemblMetazoa" id="ENSAATROPT007236">
    <property type="protein sequence ID" value="ENSAATROPP006471"/>
    <property type="gene ID" value="ENSAATROPG005898"/>
</dbReference>
<evidence type="ECO:0000313" key="4">
    <source>
        <dbReference type="Proteomes" id="UP000075880"/>
    </source>
</evidence>
<evidence type="ECO:0000256" key="2">
    <source>
        <dbReference type="SAM" id="SignalP"/>
    </source>
</evidence>
<sequence>MIHLHQKCARACSTFLLWPFFQAQNSPTSRVCEEGTGKCLAGYIRRPLAFVNMKSKADGPKENMNFEAARRFTRPPTTSSSSASASASLSASCGVLSSRQQ</sequence>
<dbReference type="AlphaFoldDB" id="A0AAG5D5N9"/>
<reference evidence="3" key="1">
    <citation type="submission" date="2024-04" db="UniProtKB">
        <authorList>
            <consortium name="EnsemblMetazoa"/>
        </authorList>
    </citation>
    <scope>IDENTIFICATION</scope>
    <source>
        <strain evidence="3">EBRO</strain>
    </source>
</reference>
<evidence type="ECO:0000256" key="1">
    <source>
        <dbReference type="SAM" id="MobiDB-lite"/>
    </source>
</evidence>
<dbReference type="Proteomes" id="UP000075880">
    <property type="component" value="Unassembled WGS sequence"/>
</dbReference>
<keyword evidence="4" id="KW-1185">Reference proteome</keyword>
<evidence type="ECO:0000313" key="3">
    <source>
        <dbReference type="EnsemblMetazoa" id="ENSAATROPP006471"/>
    </source>
</evidence>